<organism evidence="1 2">
    <name type="scientific">Brassica cretica</name>
    <name type="common">Mustard</name>
    <dbReference type="NCBI Taxonomy" id="69181"/>
    <lineage>
        <taxon>Eukaryota</taxon>
        <taxon>Viridiplantae</taxon>
        <taxon>Streptophyta</taxon>
        <taxon>Embryophyta</taxon>
        <taxon>Tracheophyta</taxon>
        <taxon>Spermatophyta</taxon>
        <taxon>Magnoliopsida</taxon>
        <taxon>eudicotyledons</taxon>
        <taxon>Gunneridae</taxon>
        <taxon>Pentapetalae</taxon>
        <taxon>rosids</taxon>
        <taxon>malvids</taxon>
        <taxon>Brassicales</taxon>
        <taxon>Brassicaceae</taxon>
        <taxon>Brassiceae</taxon>
        <taxon>Brassica</taxon>
    </lineage>
</organism>
<dbReference type="Proteomes" id="UP000266723">
    <property type="component" value="Unassembled WGS sequence"/>
</dbReference>
<name>A0ABQ7EJK2_BRACR</name>
<evidence type="ECO:0000313" key="1">
    <source>
        <dbReference type="EMBL" id="KAF3596855.1"/>
    </source>
</evidence>
<dbReference type="EMBL" id="QGKV02000299">
    <property type="protein sequence ID" value="KAF3596855.1"/>
    <property type="molecule type" value="Genomic_DNA"/>
</dbReference>
<proteinExistence type="predicted"/>
<reference evidence="1 2" key="1">
    <citation type="journal article" date="2020" name="BMC Genomics">
        <title>Intraspecific diversification of the crop wild relative Brassica cretica Lam. using demographic model selection.</title>
        <authorList>
            <person name="Kioukis A."/>
            <person name="Michalopoulou V.A."/>
            <person name="Briers L."/>
            <person name="Pirintsos S."/>
            <person name="Studholme D.J."/>
            <person name="Pavlidis P."/>
            <person name="Sarris P.F."/>
        </authorList>
    </citation>
    <scope>NUCLEOTIDE SEQUENCE [LARGE SCALE GENOMIC DNA]</scope>
    <source>
        <strain evidence="2">cv. PFS-1207/04</strain>
    </source>
</reference>
<evidence type="ECO:0000313" key="2">
    <source>
        <dbReference type="Proteomes" id="UP000266723"/>
    </source>
</evidence>
<gene>
    <name evidence="1" type="ORF">DY000_02023004</name>
</gene>
<keyword evidence="2" id="KW-1185">Reference proteome</keyword>
<sequence>MGDEIMNTSLKQGSKIKPKLANHRIATSSLMGFMKDDSFVHVLNKAHFSLVVLVFKLANGVPLAVHCVAELSVPSVIVVIQWKEIFIDVYMNQELQKQRGRGYGLNWMETRTVIKPHEAVCWKYQEHESLTLASGHAATKEMFHFLRPPECSIFKERKGQELELHNKIHDFPGSTLLIPVSLVIDKDSTWNSRWDDTSQVLMAFGSNERETSSWTRAAVIDWDPGGTSLEKVHEAGCLRAMEQRIFLKLSVTGMKRSSEADHVEEFEMGKRSVMRMKLPLVGEKTLQLTVDPFHSHVALVSVELLFHFTRPPEVHLVLLRCCSTSQDHQRYISYSG</sequence>
<accession>A0ABQ7EJK2</accession>
<protein>
    <submittedName>
        <fullName evidence="1">Uncharacterized protein</fullName>
    </submittedName>
</protein>
<comment type="caution">
    <text evidence="1">The sequence shown here is derived from an EMBL/GenBank/DDBJ whole genome shotgun (WGS) entry which is preliminary data.</text>
</comment>